<dbReference type="InterPro" id="IPR003599">
    <property type="entry name" value="Ig_sub"/>
</dbReference>
<dbReference type="EnsemblMetazoa" id="G9757.2">
    <property type="protein sequence ID" value="G9757.2:cds"/>
    <property type="gene ID" value="G9757"/>
</dbReference>
<keyword evidence="4" id="KW-1185">Reference proteome</keyword>
<dbReference type="EnsemblMetazoa" id="G9757.4">
    <property type="protein sequence ID" value="G9757.4:cds"/>
    <property type="gene ID" value="G9757"/>
</dbReference>
<evidence type="ECO:0000313" key="4">
    <source>
        <dbReference type="Proteomes" id="UP000005408"/>
    </source>
</evidence>
<keyword evidence="1" id="KW-1133">Transmembrane helix</keyword>
<dbReference type="InterPro" id="IPR013783">
    <property type="entry name" value="Ig-like_fold"/>
</dbReference>
<dbReference type="EnsemblMetazoa" id="G9757.3">
    <property type="protein sequence ID" value="G9757.3:cds"/>
    <property type="gene ID" value="G9757"/>
</dbReference>
<evidence type="ECO:0000256" key="1">
    <source>
        <dbReference type="SAM" id="Phobius"/>
    </source>
</evidence>
<reference evidence="3" key="1">
    <citation type="submission" date="2022-08" db="UniProtKB">
        <authorList>
            <consortium name="EnsemblMetazoa"/>
        </authorList>
    </citation>
    <scope>IDENTIFICATION</scope>
    <source>
        <strain evidence="3">05x7-T-G4-1.051#20</strain>
    </source>
</reference>
<dbReference type="SMART" id="SM00409">
    <property type="entry name" value="IG"/>
    <property type="match status" value="1"/>
</dbReference>
<dbReference type="EnsemblMetazoa" id="G9757.1">
    <property type="protein sequence ID" value="G9757.1:cds"/>
    <property type="gene ID" value="G9757"/>
</dbReference>
<keyword evidence="1" id="KW-0812">Transmembrane</keyword>
<protein>
    <recommendedName>
        <fullName evidence="2">Ig-like domain-containing protein</fullName>
    </recommendedName>
</protein>
<evidence type="ECO:0000259" key="2">
    <source>
        <dbReference type="PROSITE" id="PS50835"/>
    </source>
</evidence>
<dbReference type="AlphaFoldDB" id="A0A8W8P4F8"/>
<dbReference type="Gene3D" id="2.60.40.10">
    <property type="entry name" value="Immunoglobulins"/>
    <property type="match status" value="1"/>
</dbReference>
<dbReference type="InterPro" id="IPR036179">
    <property type="entry name" value="Ig-like_dom_sf"/>
</dbReference>
<organism evidence="3 4">
    <name type="scientific">Magallana gigas</name>
    <name type="common">Pacific oyster</name>
    <name type="synonym">Crassostrea gigas</name>
    <dbReference type="NCBI Taxonomy" id="29159"/>
    <lineage>
        <taxon>Eukaryota</taxon>
        <taxon>Metazoa</taxon>
        <taxon>Spiralia</taxon>
        <taxon>Lophotrochozoa</taxon>
        <taxon>Mollusca</taxon>
        <taxon>Bivalvia</taxon>
        <taxon>Autobranchia</taxon>
        <taxon>Pteriomorphia</taxon>
        <taxon>Ostreida</taxon>
        <taxon>Ostreoidea</taxon>
        <taxon>Ostreidae</taxon>
        <taxon>Magallana</taxon>
    </lineage>
</organism>
<dbReference type="OrthoDB" id="90756at2759"/>
<dbReference type="SUPFAM" id="SSF48726">
    <property type="entry name" value="Immunoglobulin"/>
    <property type="match status" value="1"/>
</dbReference>
<dbReference type="Pfam" id="PF00047">
    <property type="entry name" value="ig"/>
    <property type="match status" value="1"/>
</dbReference>
<sequence>METAGFPNFSIQANSSLLASGDTLVVKCLISNIALLTLVNSFSVNWFKDDVRITKSYNDVIDDGRYSVQLEVASQEKILSRLQITGISDEDEGTFTCELTDSNSNKRRQSISILIDDRDDTTSTDNRHDDKSNKAAYGNTTDQAVIDYENVTYITVAMEDITDDITDITDITTAGVSITQESNTTYEQTTAYQIETATRSGQLYTGIIGTCLAVVIIVAAILIARGMIRRRKIKISLNHPGPDYARPRHSRFEPVSIEMNQPMAARGTAGQKKRNYEQATDDTFLNEYRTGGNGTYDGSENIRKSKNTDPLIKTRRKNYEQATDDTFLNEYRTGGNGDRDWPHGHQNRTADFEEAIATNYRHDPDQNTTFTDADIEGKDNLEPAQIVRDTNTFSIPNASFSVESLETDNVNGRDEKKRKHPYEKWNKDFLDEFL</sequence>
<dbReference type="Proteomes" id="UP000005408">
    <property type="component" value="Unassembled WGS sequence"/>
</dbReference>
<feature type="domain" description="Ig-like" evidence="2">
    <location>
        <begin position="7"/>
        <end position="112"/>
    </location>
</feature>
<dbReference type="EnsemblMetazoa" id="G9757.5">
    <property type="protein sequence ID" value="G9757.5:cds"/>
    <property type="gene ID" value="G9757"/>
</dbReference>
<dbReference type="InterPro" id="IPR007110">
    <property type="entry name" value="Ig-like_dom"/>
</dbReference>
<evidence type="ECO:0000313" key="3">
    <source>
        <dbReference type="EnsemblMetazoa" id="G9757.5:cds"/>
    </source>
</evidence>
<dbReference type="PROSITE" id="PS50835">
    <property type="entry name" value="IG_LIKE"/>
    <property type="match status" value="1"/>
</dbReference>
<keyword evidence="1" id="KW-0472">Membrane</keyword>
<dbReference type="CDD" id="cd00096">
    <property type="entry name" value="Ig"/>
    <property type="match status" value="1"/>
</dbReference>
<feature type="transmembrane region" description="Helical" evidence="1">
    <location>
        <begin position="203"/>
        <end position="224"/>
    </location>
</feature>
<accession>A0A8W8P4F8</accession>
<proteinExistence type="predicted"/>
<name>A0A8W8P4F8_MAGGI</name>
<dbReference type="InterPro" id="IPR013151">
    <property type="entry name" value="Immunoglobulin_dom"/>
</dbReference>